<feature type="transmembrane region" description="Helical" evidence="8">
    <location>
        <begin position="313"/>
        <end position="330"/>
    </location>
</feature>
<keyword evidence="4 10" id="KW-0808">Transferase</keyword>
<dbReference type="Proteomes" id="UP000480684">
    <property type="component" value="Unassembled WGS sequence"/>
</dbReference>
<reference evidence="10 11" key="1">
    <citation type="submission" date="2020-02" db="EMBL/GenBank/DDBJ databases">
        <authorList>
            <person name="Dziuba M."/>
            <person name="Kuznetsov B."/>
            <person name="Mardanov A."/>
            <person name="Ravin N."/>
            <person name="Grouzdev D."/>
        </authorList>
    </citation>
    <scope>NUCLEOTIDE SEQUENCE [LARGE SCALE GENOMIC DNA]</scope>
    <source>
        <strain evidence="10 11">SpK</strain>
    </source>
</reference>
<comment type="subcellular location">
    <subcellularLocation>
        <location evidence="1">Cell membrane</location>
        <topology evidence="1">Multi-pass membrane protein</topology>
    </subcellularLocation>
</comment>
<comment type="caution">
    <text evidence="10">The sequence shown here is derived from an EMBL/GenBank/DDBJ whole genome shotgun (WGS) entry which is preliminary data.</text>
</comment>
<dbReference type="GO" id="GO:0016763">
    <property type="term" value="F:pentosyltransferase activity"/>
    <property type="evidence" value="ECO:0007669"/>
    <property type="project" value="TreeGrafter"/>
</dbReference>
<dbReference type="PANTHER" id="PTHR33908:SF11">
    <property type="entry name" value="MEMBRANE PROTEIN"/>
    <property type="match status" value="1"/>
</dbReference>
<dbReference type="GO" id="GO:0005886">
    <property type="term" value="C:plasma membrane"/>
    <property type="evidence" value="ECO:0007669"/>
    <property type="project" value="UniProtKB-SubCell"/>
</dbReference>
<dbReference type="InterPro" id="IPR050297">
    <property type="entry name" value="LipidA_mod_glycosyltrf_83"/>
</dbReference>
<evidence type="ECO:0000256" key="4">
    <source>
        <dbReference type="ARBA" id="ARBA00022679"/>
    </source>
</evidence>
<evidence type="ECO:0000256" key="6">
    <source>
        <dbReference type="ARBA" id="ARBA00022989"/>
    </source>
</evidence>
<dbReference type="RefSeq" id="WP_163676059.1">
    <property type="nucleotide sequence ID" value="NZ_JAAIYP010000031.1"/>
</dbReference>
<dbReference type="Pfam" id="PF13231">
    <property type="entry name" value="PMT_2"/>
    <property type="match status" value="1"/>
</dbReference>
<evidence type="ECO:0000259" key="9">
    <source>
        <dbReference type="Pfam" id="PF13231"/>
    </source>
</evidence>
<keyword evidence="2" id="KW-1003">Cell membrane</keyword>
<evidence type="ECO:0000313" key="11">
    <source>
        <dbReference type="Proteomes" id="UP000480684"/>
    </source>
</evidence>
<feature type="transmembrane region" description="Helical" evidence="8">
    <location>
        <begin position="162"/>
        <end position="193"/>
    </location>
</feature>
<keyword evidence="3" id="KW-0328">Glycosyltransferase</keyword>
<evidence type="ECO:0000256" key="2">
    <source>
        <dbReference type="ARBA" id="ARBA00022475"/>
    </source>
</evidence>
<evidence type="ECO:0000313" key="10">
    <source>
        <dbReference type="EMBL" id="NFV79522.1"/>
    </source>
</evidence>
<feature type="transmembrane region" description="Helical" evidence="8">
    <location>
        <begin position="288"/>
        <end position="307"/>
    </location>
</feature>
<dbReference type="AlphaFoldDB" id="A0A7C9QSS3"/>
<dbReference type="PANTHER" id="PTHR33908">
    <property type="entry name" value="MANNOSYLTRANSFERASE YKCB-RELATED"/>
    <property type="match status" value="1"/>
</dbReference>
<keyword evidence="11" id="KW-1185">Reference proteome</keyword>
<feature type="transmembrane region" description="Helical" evidence="8">
    <location>
        <begin position="254"/>
        <end position="276"/>
    </location>
</feature>
<keyword evidence="7 8" id="KW-0472">Membrane</keyword>
<feature type="domain" description="Glycosyltransferase RgtA/B/C/D-like" evidence="9">
    <location>
        <begin position="61"/>
        <end position="223"/>
    </location>
</feature>
<feature type="transmembrane region" description="Helical" evidence="8">
    <location>
        <begin position="59"/>
        <end position="77"/>
    </location>
</feature>
<accession>A0A7C9QSS3</accession>
<keyword evidence="5 8" id="KW-0812">Transmembrane</keyword>
<evidence type="ECO:0000256" key="5">
    <source>
        <dbReference type="ARBA" id="ARBA00022692"/>
    </source>
</evidence>
<protein>
    <submittedName>
        <fullName evidence="10">Phospholipid carrier-dependent glycosyltransferase</fullName>
    </submittedName>
</protein>
<dbReference type="InterPro" id="IPR038731">
    <property type="entry name" value="RgtA/B/C-like"/>
</dbReference>
<feature type="transmembrane region" description="Helical" evidence="8">
    <location>
        <begin position="89"/>
        <end position="107"/>
    </location>
</feature>
<evidence type="ECO:0000256" key="8">
    <source>
        <dbReference type="SAM" id="Phobius"/>
    </source>
</evidence>
<feature type="transmembrane region" description="Helical" evidence="8">
    <location>
        <begin position="205"/>
        <end position="223"/>
    </location>
</feature>
<dbReference type="GO" id="GO:0009103">
    <property type="term" value="P:lipopolysaccharide biosynthetic process"/>
    <property type="evidence" value="ECO:0007669"/>
    <property type="project" value="UniProtKB-ARBA"/>
</dbReference>
<feature type="transmembrane region" description="Helical" evidence="8">
    <location>
        <begin position="335"/>
        <end position="354"/>
    </location>
</feature>
<evidence type="ECO:0000256" key="1">
    <source>
        <dbReference type="ARBA" id="ARBA00004651"/>
    </source>
</evidence>
<gene>
    <name evidence="10" type="ORF">G4223_05295</name>
</gene>
<organism evidence="10 11">
    <name type="scientific">Magnetospirillum aberrantis SpK</name>
    <dbReference type="NCBI Taxonomy" id="908842"/>
    <lineage>
        <taxon>Bacteria</taxon>
        <taxon>Pseudomonadati</taxon>
        <taxon>Pseudomonadota</taxon>
        <taxon>Alphaproteobacteria</taxon>
        <taxon>Rhodospirillales</taxon>
        <taxon>Rhodospirillaceae</taxon>
        <taxon>Magnetospirillum</taxon>
    </lineage>
</organism>
<evidence type="ECO:0000256" key="7">
    <source>
        <dbReference type="ARBA" id="ARBA00023136"/>
    </source>
</evidence>
<feature type="transmembrane region" description="Helical" evidence="8">
    <location>
        <begin position="137"/>
        <end position="156"/>
    </location>
</feature>
<evidence type="ECO:0000256" key="3">
    <source>
        <dbReference type="ARBA" id="ARBA00022676"/>
    </source>
</evidence>
<name>A0A7C9QSS3_9PROT</name>
<keyword evidence="6 8" id="KW-1133">Transmembrane helix</keyword>
<dbReference type="EMBL" id="JAAIYP010000031">
    <property type="protein sequence ID" value="NFV79522.1"/>
    <property type="molecule type" value="Genomic_DNA"/>
</dbReference>
<sequence>MFAHSVPDDPSSRRAVVLALALIAAVTAARCLLLAFDPPNLSFDEAQYWAWAQTVQLGYYSKPPMVAWVIAATTALFGQSEGAVKLGSTLAQGGTAAILVFLGRALGGGRLGAWAGAAWVTMPAVALSAVMITTDPFLLLFWVAGLLALVEAPRRGLGINRWWVLFGIAFGLGLLSKYAMAFFLGCLGMWLAWDRKARPLAKAPGLWAGLVLGVLIYLPNLLWNAANGFVSYAHTKDNANLKGDLFNPDKLAEFVGGQFGVFGPILMLGLVLGVMGAFRKGSDSRLRLLAAFSVPVLLVMTVESLLSRANANWTAPAYVSGVVLACWALLRWRPWLLKASLGLHLVVMGGLYGLDFARHVVDFRFDPEKRIKGWDAVGDRVSAILAAHPGARLLADERKVLATLTYYVHPHPFDAIKWNPSGRIHDHFDQTTRLEIGAGELIYVTELPDMKDDMRARFATVEKLEDIVVPLHHDYARRLSVWRLDGFAGY</sequence>
<proteinExistence type="predicted"/>